<dbReference type="AlphaFoldDB" id="A0ABC8ZEX1"/>
<dbReference type="InterPro" id="IPR011676">
    <property type="entry name" value="DUF1618"/>
</dbReference>
<accession>A0ABC8ZEX1</accession>
<name>A0ABC8ZEX1_9POAL</name>
<evidence type="ECO:0000313" key="3">
    <source>
        <dbReference type="Proteomes" id="UP001497457"/>
    </source>
</evidence>
<reference evidence="3" key="1">
    <citation type="submission" date="2024-06" db="EMBL/GenBank/DDBJ databases">
        <authorList>
            <person name="Ryan C."/>
        </authorList>
    </citation>
    <scope>NUCLEOTIDE SEQUENCE [LARGE SCALE GENOMIC DNA]</scope>
</reference>
<evidence type="ECO:0000259" key="1">
    <source>
        <dbReference type="Pfam" id="PF07762"/>
    </source>
</evidence>
<feature type="domain" description="DUF1618" evidence="1">
    <location>
        <begin position="206"/>
        <end position="344"/>
    </location>
</feature>
<dbReference type="PANTHER" id="PTHR33086:SF51">
    <property type="entry name" value="OS06G0307900 PROTEIN"/>
    <property type="match status" value="1"/>
</dbReference>
<protein>
    <recommendedName>
        <fullName evidence="1">DUF1618 domain-containing protein</fullName>
    </recommendedName>
</protein>
<organism evidence="2 3">
    <name type="scientific">Urochloa decumbens</name>
    <dbReference type="NCBI Taxonomy" id="240449"/>
    <lineage>
        <taxon>Eukaryota</taxon>
        <taxon>Viridiplantae</taxon>
        <taxon>Streptophyta</taxon>
        <taxon>Embryophyta</taxon>
        <taxon>Tracheophyta</taxon>
        <taxon>Spermatophyta</taxon>
        <taxon>Magnoliopsida</taxon>
        <taxon>Liliopsida</taxon>
        <taxon>Poales</taxon>
        <taxon>Poaceae</taxon>
        <taxon>PACMAD clade</taxon>
        <taxon>Panicoideae</taxon>
        <taxon>Panicodae</taxon>
        <taxon>Paniceae</taxon>
        <taxon>Melinidinae</taxon>
        <taxon>Urochloa</taxon>
    </lineage>
</organism>
<keyword evidence="3" id="KW-1185">Reference proteome</keyword>
<proteinExistence type="predicted"/>
<dbReference type="EMBL" id="OZ075128">
    <property type="protein sequence ID" value="CAL4959153.1"/>
    <property type="molecule type" value="Genomic_DNA"/>
</dbReference>
<dbReference type="PANTHER" id="PTHR33086">
    <property type="entry name" value="OS05G0468200 PROTEIN-RELATED"/>
    <property type="match status" value="1"/>
</dbReference>
<reference evidence="2 3" key="2">
    <citation type="submission" date="2024-10" db="EMBL/GenBank/DDBJ databases">
        <authorList>
            <person name="Ryan C."/>
        </authorList>
    </citation>
    <scope>NUCLEOTIDE SEQUENCE [LARGE SCALE GENOMIC DNA]</scope>
</reference>
<dbReference type="Proteomes" id="UP001497457">
    <property type="component" value="Chromosome 18b"/>
</dbReference>
<dbReference type="Pfam" id="PF07762">
    <property type="entry name" value="DUF1618"/>
    <property type="match status" value="1"/>
</dbReference>
<evidence type="ECO:0000313" key="2">
    <source>
        <dbReference type="EMBL" id="CAL4959153.1"/>
    </source>
</evidence>
<sequence length="409" mass="45511">MAASSSSAPNRWGIFATIPLVSADLPPGADLSLALAEPPAISILTLPRRISPDPLIDHRNFPSVLAADPSGLFLLHATQGPTDRTAGPVVYGDDLSARKLVTCRREFVHGYFLCDARSATAYRLPDPDEPDRILDAGNLGLLTRDGGRTYLLAEVQPISGSDKAVLLRYSSETGRWTSRDLHYPIGGVVRPWASHGVFSLGERLWWYDVSWGLLTCLPFEEEPELEFVPIPRTASEKLHSCPCTSRKHIQFSACFAISDGVVRFLRIGVPARPKVVVQRVKRPAQRHGAGKDPWIVMYSLRFNEDSDSWVWNIDHEVSFEEEIWCHHTYEASGLPKERPKLACVDPFNANLVFFFLGRYIFSIDLTSAALLKCTRYGVKRPTKEHMSSRYVLACPSSSDDVAACGARWC</sequence>
<gene>
    <name evidence="2" type="ORF">URODEC1_LOCUS43552</name>
</gene>